<dbReference type="Proteomes" id="UP000262582">
    <property type="component" value="Chromosome"/>
</dbReference>
<keyword evidence="3" id="KW-1185">Reference proteome</keyword>
<protein>
    <submittedName>
        <fullName evidence="2">Uncharacterized protein</fullName>
    </submittedName>
</protein>
<reference evidence="2 4" key="1">
    <citation type="submission" date="2017-09" db="EMBL/GenBank/DDBJ databases">
        <title>Genomics of the genus Arcobacter.</title>
        <authorList>
            <person name="Perez-Cataluna A."/>
            <person name="Figueras M.J."/>
            <person name="Salas-Masso N."/>
        </authorList>
    </citation>
    <scope>NUCLEOTIDE SEQUENCE [LARGE SCALE GENOMIC DNA]</scope>
    <source>
        <strain evidence="2 4">CECT 7837</strain>
    </source>
</reference>
<evidence type="ECO:0000313" key="3">
    <source>
        <dbReference type="Proteomes" id="UP000262582"/>
    </source>
</evidence>
<evidence type="ECO:0000313" key="2">
    <source>
        <dbReference type="EMBL" id="RXI28985.1"/>
    </source>
</evidence>
<dbReference type="RefSeq" id="WP_118917284.1">
    <property type="nucleotide sequence ID" value="NZ_CP032097.1"/>
</dbReference>
<dbReference type="EMBL" id="CP032097">
    <property type="protein sequence ID" value="AXX95095.1"/>
    <property type="molecule type" value="Genomic_DNA"/>
</dbReference>
<dbReference type="Proteomes" id="UP000290588">
    <property type="component" value="Unassembled WGS sequence"/>
</dbReference>
<dbReference type="AlphaFoldDB" id="A0A347U8B7"/>
<reference evidence="1 3" key="2">
    <citation type="submission" date="2018-08" db="EMBL/GenBank/DDBJ databases">
        <title>Complete genome of the Arcobacter ellisii type strain LMG 26155.</title>
        <authorList>
            <person name="Miller W.G."/>
            <person name="Yee E."/>
            <person name="Bono J.L."/>
        </authorList>
    </citation>
    <scope>NUCLEOTIDE SEQUENCE [LARGE SCALE GENOMIC DNA]</scope>
    <source>
        <strain evidence="1 3">LMG 26155</strain>
    </source>
</reference>
<accession>A0A347U8B7</accession>
<gene>
    <name evidence="1" type="ORF">AELL_1433</name>
    <name evidence="2" type="ORF">CP962_12250</name>
</gene>
<sequence length="150" mass="17531">MATNRKYIAKVQRSKVDMKETVIELSPNAFKLLNLIYYEILKDENLADDKAMKQLGVSRRPYYKAKDELKEKGYIKIVQVGSTKYKWYVGKEAISKDDLKYQNKKRKDDELFAQLVLEGISINNQDFKSKESGVFVLEGFEQDFEDEIVI</sequence>
<dbReference type="KEGG" id="aell:AELL_1433"/>
<proteinExistence type="predicted"/>
<name>A0A347U8B7_9BACT</name>
<evidence type="ECO:0000313" key="4">
    <source>
        <dbReference type="Proteomes" id="UP000290588"/>
    </source>
</evidence>
<evidence type="ECO:0000313" key="1">
    <source>
        <dbReference type="EMBL" id="AXX95095.1"/>
    </source>
</evidence>
<dbReference type="EMBL" id="NXIG01000015">
    <property type="protein sequence ID" value="RXI28985.1"/>
    <property type="molecule type" value="Genomic_DNA"/>
</dbReference>
<organism evidence="2 4">
    <name type="scientific">Arcobacter ellisii</name>
    <dbReference type="NCBI Taxonomy" id="913109"/>
    <lineage>
        <taxon>Bacteria</taxon>
        <taxon>Pseudomonadati</taxon>
        <taxon>Campylobacterota</taxon>
        <taxon>Epsilonproteobacteria</taxon>
        <taxon>Campylobacterales</taxon>
        <taxon>Arcobacteraceae</taxon>
        <taxon>Arcobacter</taxon>
    </lineage>
</organism>